<dbReference type="AlphaFoldDB" id="A0A9Q0APL5"/>
<dbReference type="EMBL" id="JAFIMR010000018">
    <property type="protein sequence ID" value="KAI1867560.1"/>
    <property type="molecule type" value="Genomic_DNA"/>
</dbReference>
<dbReference type="PANTHER" id="PTHR13315">
    <property type="entry name" value="METALLO PHOSPHOESTERASE RELATED"/>
    <property type="match status" value="1"/>
</dbReference>
<dbReference type="InterPro" id="IPR029052">
    <property type="entry name" value="Metallo-depent_PP-like"/>
</dbReference>
<keyword evidence="3" id="KW-1133">Transmembrane helix</keyword>
<keyword evidence="1 3" id="KW-0472">Membrane</keyword>
<keyword evidence="3" id="KW-0812">Transmembrane</keyword>
<dbReference type="PANTHER" id="PTHR13315:SF1">
    <property type="entry name" value="PROTEIN TED1"/>
    <property type="match status" value="1"/>
</dbReference>
<name>A0A9Q0APL5_9PEZI</name>
<feature type="compositionally biased region" description="Basic and acidic residues" evidence="2">
    <location>
        <begin position="551"/>
        <end position="564"/>
    </location>
</feature>
<feature type="transmembrane region" description="Helical" evidence="3">
    <location>
        <begin position="12"/>
        <end position="31"/>
    </location>
</feature>
<evidence type="ECO:0000313" key="5">
    <source>
        <dbReference type="Proteomes" id="UP000829685"/>
    </source>
</evidence>
<dbReference type="GO" id="GO:0006506">
    <property type="term" value="P:GPI anchor biosynthetic process"/>
    <property type="evidence" value="ECO:0007669"/>
    <property type="project" value="InterPro"/>
</dbReference>
<evidence type="ECO:0000313" key="4">
    <source>
        <dbReference type="EMBL" id="KAI1867560.1"/>
    </source>
</evidence>
<dbReference type="GO" id="GO:0016020">
    <property type="term" value="C:membrane"/>
    <property type="evidence" value="ECO:0007669"/>
    <property type="project" value="GOC"/>
</dbReference>
<proteinExistence type="predicted"/>
<accession>A0A9Q0APL5</accession>
<reference evidence="4" key="1">
    <citation type="submission" date="2021-03" db="EMBL/GenBank/DDBJ databases">
        <title>Revisited historic fungal species revealed as producer of novel bioactive compounds through whole genome sequencing and comparative genomics.</title>
        <authorList>
            <person name="Vignolle G.A."/>
            <person name="Hochenegger N."/>
            <person name="Mach R.L."/>
            <person name="Mach-Aigner A.R."/>
            <person name="Javad Rahimi M."/>
            <person name="Salim K.A."/>
            <person name="Chan C.M."/>
            <person name="Lim L.B.L."/>
            <person name="Cai F."/>
            <person name="Druzhinina I.S."/>
            <person name="U'Ren J.M."/>
            <person name="Derntl C."/>
        </authorList>
    </citation>
    <scope>NUCLEOTIDE SEQUENCE</scope>
    <source>
        <strain evidence="4">TUCIM 5799</strain>
    </source>
</reference>
<evidence type="ECO:0000256" key="3">
    <source>
        <dbReference type="SAM" id="Phobius"/>
    </source>
</evidence>
<dbReference type="GO" id="GO:0005783">
    <property type="term" value="C:endoplasmic reticulum"/>
    <property type="evidence" value="ECO:0007669"/>
    <property type="project" value="TreeGrafter"/>
</dbReference>
<organism evidence="4 5">
    <name type="scientific">Neoarthrinium moseri</name>
    <dbReference type="NCBI Taxonomy" id="1658444"/>
    <lineage>
        <taxon>Eukaryota</taxon>
        <taxon>Fungi</taxon>
        <taxon>Dikarya</taxon>
        <taxon>Ascomycota</taxon>
        <taxon>Pezizomycotina</taxon>
        <taxon>Sordariomycetes</taxon>
        <taxon>Xylariomycetidae</taxon>
        <taxon>Amphisphaeriales</taxon>
        <taxon>Apiosporaceae</taxon>
        <taxon>Neoarthrinium</taxon>
    </lineage>
</organism>
<gene>
    <name evidence="4" type="ORF">JX265_007362</name>
</gene>
<feature type="transmembrane region" description="Helical" evidence="3">
    <location>
        <begin position="504"/>
        <end position="526"/>
    </location>
</feature>
<dbReference type="InterPro" id="IPR033308">
    <property type="entry name" value="PGAP5/Cdc1/Ted1"/>
</dbReference>
<evidence type="ECO:0008006" key="6">
    <source>
        <dbReference type="Google" id="ProtNLM"/>
    </source>
</evidence>
<comment type="caution">
    <text evidence="4">The sequence shown here is derived from an EMBL/GenBank/DDBJ whole genome shotgun (WGS) entry which is preliminary data.</text>
</comment>
<dbReference type="Proteomes" id="UP000829685">
    <property type="component" value="Unassembled WGS sequence"/>
</dbReference>
<protein>
    <recommendedName>
        <fullName evidence="6">Protein TED1</fullName>
    </recommendedName>
</protein>
<sequence>MSPAAFLRNALRLLVPLAVASTVYLYLYPVFLGCAFPLPDAQPASAAFRSTIQQHVGDSATGLAPFRLLALGDPQLEGDTSIPNAYRDSSFPHLMEFVSHITFQTEHYSFRERIRRSLHDLVDFYFEDIPDTIESIRKRIDLFGNDFYLAHIYRTLKWWTKPSHVTVLGDLVGSQWISDEEFDRRSWRYWNRAFYGGERVPDEVAASPAEEYEITGYLGNEGPNGTVWRRRLINIAGNHDVGYAGDLTVERLARFETTFGKAAYELRFELPIKNETSNATVMDVEKNQDSTRLPPELRIVVVNNMNLDTPAIAPELQDQTYSFVNDVINTASAVEYQGHFTVVLTHMPLYKPEGVCVDAPFFDFHSSEEGGGVKEQYQLSADASKGFLEGIFGMHGDTNAPGNGNGRRGVIINGHDHEGCDIFHFINQTDGESPEQRSWEVMRWNDAYGKNVPGRPGHPGLREITVRSMMGGFGGNAGLFSAWFDESTWEWKFEFANCALGKQYFWWFTHIIDLIAIVGVLGYAVLKSLLAAGMDVDQWPGFVTSRFPAAAREKPVQVKAETTKPEPVGNGESKKP</sequence>
<dbReference type="SUPFAM" id="SSF56300">
    <property type="entry name" value="Metallo-dependent phosphatases"/>
    <property type="match status" value="1"/>
</dbReference>
<keyword evidence="5" id="KW-1185">Reference proteome</keyword>
<evidence type="ECO:0000256" key="1">
    <source>
        <dbReference type="ARBA" id="ARBA00023136"/>
    </source>
</evidence>
<feature type="region of interest" description="Disordered" evidence="2">
    <location>
        <begin position="551"/>
        <end position="576"/>
    </location>
</feature>
<evidence type="ECO:0000256" key="2">
    <source>
        <dbReference type="SAM" id="MobiDB-lite"/>
    </source>
</evidence>